<gene>
    <name evidence="1" type="ordered locus">Mmah_0700</name>
</gene>
<dbReference type="STRING" id="547558.Mmah_0700"/>
<dbReference type="KEGG" id="mmh:Mmah_0700"/>
<reference evidence="1 2" key="1">
    <citation type="submission" date="2010-03" db="EMBL/GenBank/DDBJ databases">
        <title>The complete genome of Methanohalophilus mahii DSM 5219.</title>
        <authorList>
            <consortium name="US DOE Joint Genome Institute (JGI-PGF)"/>
            <person name="Lucas S."/>
            <person name="Copeland A."/>
            <person name="Lapidus A."/>
            <person name="Glavina del Rio T."/>
            <person name="Dalin E."/>
            <person name="Tice H."/>
            <person name="Bruce D."/>
            <person name="Goodwin L."/>
            <person name="Pitluck S."/>
            <person name="Kyrpides N."/>
            <person name="Mavromatis K."/>
            <person name="Ivanova N."/>
            <person name="Lykidis A."/>
            <person name="Saunders E."/>
            <person name="Brettin T."/>
            <person name="Detter J.C."/>
            <person name="Han C."/>
            <person name="Land M."/>
            <person name="Hauser L."/>
            <person name="Markowitz V."/>
            <person name="Cheng J.-F."/>
            <person name="Hugenholtz P."/>
            <person name="Woyke T."/>
            <person name="Wu D."/>
            <person name="Spring S."/>
            <person name="Schneider S."/>
            <person name="Schroeder M."/>
            <person name="Klenk H.-P."/>
            <person name="Eisen J.A."/>
        </authorList>
    </citation>
    <scope>NUCLEOTIDE SEQUENCE [LARGE SCALE GENOMIC DNA]</scope>
    <source>
        <strain evidence="2">ATCC 35705 / DSM 5219 / SLP</strain>
    </source>
</reference>
<evidence type="ECO:0000313" key="1">
    <source>
        <dbReference type="EMBL" id="ADE36224.1"/>
    </source>
</evidence>
<dbReference type="AlphaFoldDB" id="D5EAM3"/>
<dbReference type="HOGENOM" id="CLU_3057150_0_0_2"/>
<evidence type="ECO:0000313" key="2">
    <source>
        <dbReference type="Proteomes" id="UP000001059"/>
    </source>
</evidence>
<dbReference type="EMBL" id="CP001994">
    <property type="protein sequence ID" value="ADE36224.1"/>
    <property type="molecule type" value="Genomic_DNA"/>
</dbReference>
<dbReference type="Proteomes" id="UP000001059">
    <property type="component" value="Chromosome"/>
</dbReference>
<protein>
    <recommendedName>
        <fullName evidence="3">Glutaredoxin</fullName>
    </recommendedName>
</protein>
<sequence length="53" mass="5996">MPTNCDMMLLELYYSDTCLNCHYVRKKIVDILSGGIMFKEINIAGPEGAKRAK</sequence>
<accession>D5EAM3</accession>
<evidence type="ECO:0008006" key="3">
    <source>
        <dbReference type="Google" id="ProtNLM"/>
    </source>
</evidence>
<name>D5EAM3_METMS</name>
<keyword evidence="2" id="KW-1185">Reference proteome</keyword>
<proteinExistence type="predicted"/>
<organism evidence="1 2">
    <name type="scientific">Methanohalophilus mahii (strain ATCC 35705 / DSM 5219 / SLP)</name>
    <dbReference type="NCBI Taxonomy" id="547558"/>
    <lineage>
        <taxon>Archaea</taxon>
        <taxon>Methanobacteriati</taxon>
        <taxon>Methanobacteriota</taxon>
        <taxon>Stenosarchaea group</taxon>
        <taxon>Methanomicrobia</taxon>
        <taxon>Methanosarcinales</taxon>
        <taxon>Methanosarcinaceae</taxon>
        <taxon>Methanohalophilus</taxon>
    </lineage>
</organism>